<organism evidence="1 2">
    <name type="scientific">Sphaerodactylus townsendi</name>
    <dbReference type="NCBI Taxonomy" id="933632"/>
    <lineage>
        <taxon>Eukaryota</taxon>
        <taxon>Metazoa</taxon>
        <taxon>Chordata</taxon>
        <taxon>Craniata</taxon>
        <taxon>Vertebrata</taxon>
        <taxon>Euteleostomi</taxon>
        <taxon>Lepidosauria</taxon>
        <taxon>Squamata</taxon>
        <taxon>Bifurcata</taxon>
        <taxon>Gekkota</taxon>
        <taxon>Sphaerodactylidae</taxon>
        <taxon>Sphaerodactylus</taxon>
    </lineage>
</organism>
<keyword evidence="2" id="KW-1185">Reference proteome</keyword>
<reference evidence="1" key="1">
    <citation type="submission" date="2021-08" db="EMBL/GenBank/DDBJ databases">
        <title>The first chromosome-level gecko genome reveals the dynamic sex chromosomes of Neotropical dwarf geckos (Sphaerodactylidae: Sphaerodactylus).</title>
        <authorList>
            <person name="Pinto B.J."/>
            <person name="Keating S.E."/>
            <person name="Gamble T."/>
        </authorList>
    </citation>
    <scope>NUCLEOTIDE SEQUENCE</scope>
    <source>
        <strain evidence="1">TG3544</strain>
    </source>
</reference>
<name>A0ACB8EZH3_9SAUR</name>
<evidence type="ECO:0000313" key="2">
    <source>
        <dbReference type="Proteomes" id="UP000827872"/>
    </source>
</evidence>
<protein>
    <submittedName>
        <fullName evidence="1">Uncharacterized protein</fullName>
    </submittedName>
</protein>
<dbReference type="Proteomes" id="UP000827872">
    <property type="component" value="Linkage Group LG12"/>
</dbReference>
<dbReference type="EMBL" id="CM037625">
    <property type="protein sequence ID" value="KAH7998107.1"/>
    <property type="molecule type" value="Genomic_DNA"/>
</dbReference>
<proteinExistence type="predicted"/>
<evidence type="ECO:0000313" key="1">
    <source>
        <dbReference type="EMBL" id="KAH7998107.1"/>
    </source>
</evidence>
<sequence length="138" mass="15164">MEDGVVKQGFLYLQQQQTFGKKWRKFWGVLYSGSLCADASLELLEGSGLLSTETAKKAGNSKHLIKLSDCVHVAEASGEASNPKETIAFFLETTQMCYLLAAKKTEAADWILVVCEHAFLVRIIGMRLGPMQSVYAVA</sequence>
<accession>A0ACB8EZH3</accession>
<comment type="caution">
    <text evidence="1">The sequence shown here is derived from an EMBL/GenBank/DDBJ whole genome shotgun (WGS) entry which is preliminary data.</text>
</comment>
<gene>
    <name evidence="1" type="ORF">K3G42_012801</name>
</gene>